<keyword evidence="1" id="KW-0812">Transmembrane</keyword>
<sequence length="154" mass="17563">MGDSCTNSEILFAIVSIPFVIYTGASFLINAATADEGIIIAIPATLISLGSLVFFLAAMCRCSRRDKYMFKTYVVLAIILAILSTIVGIIQLTKVHQGEKYIFRSIVQLTYPFMCILCSILYFYVEQKDRRERKYFGIPKFQLDINFEREFIPN</sequence>
<evidence type="ECO:0000313" key="2">
    <source>
        <dbReference type="EMBL" id="CAG9812105.1"/>
    </source>
</evidence>
<gene>
    <name evidence="2" type="ORF">CHIRRI_LOCUS14910</name>
</gene>
<keyword evidence="1" id="KW-1133">Transmembrane helix</keyword>
<dbReference type="AlphaFoldDB" id="A0A9N9S9W9"/>
<keyword evidence="3" id="KW-1185">Reference proteome</keyword>
<feature type="transmembrane region" description="Helical" evidence="1">
    <location>
        <begin position="12"/>
        <end position="32"/>
    </location>
</feature>
<protein>
    <recommendedName>
        <fullName evidence="4">Transmembrane protein</fullName>
    </recommendedName>
</protein>
<feature type="transmembrane region" description="Helical" evidence="1">
    <location>
        <begin position="105"/>
        <end position="125"/>
    </location>
</feature>
<reference evidence="2" key="2">
    <citation type="submission" date="2022-10" db="EMBL/GenBank/DDBJ databases">
        <authorList>
            <consortium name="ENA_rothamsted_submissions"/>
            <consortium name="culmorum"/>
            <person name="King R."/>
        </authorList>
    </citation>
    <scope>NUCLEOTIDE SEQUENCE</scope>
</reference>
<evidence type="ECO:0008006" key="4">
    <source>
        <dbReference type="Google" id="ProtNLM"/>
    </source>
</evidence>
<name>A0A9N9S9W9_9DIPT</name>
<reference evidence="2" key="1">
    <citation type="submission" date="2022-01" db="EMBL/GenBank/DDBJ databases">
        <authorList>
            <person name="King R."/>
        </authorList>
    </citation>
    <scope>NUCLEOTIDE SEQUENCE</scope>
</reference>
<keyword evidence="1" id="KW-0472">Membrane</keyword>
<dbReference type="EMBL" id="OU895880">
    <property type="protein sequence ID" value="CAG9812105.1"/>
    <property type="molecule type" value="Genomic_DNA"/>
</dbReference>
<accession>A0A9N9S9W9</accession>
<evidence type="ECO:0000313" key="3">
    <source>
        <dbReference type="Proteomes" id="UP001153620"/>
    </source>
</evidence>
<proteinExistence type="predicted"/>
<organism evidence="2 3">
    <name type="scientific">Chironomus riparius</name>
    <dbReference type="NCBI Taxonomy" id="315576"/>
    <lineage>
        <taxon>Eukaryota</taxon>
        <taxon>Metazoa</taxon>
        <taxon>Ecdysozoa</taxon>
        <taxon>Arthropoda</taxon>
        <taxon>Hexapoda</taxon>
        <taxon>Insecta</taxon>
        <taxon>Pterygota</taxon>
        <taxon>Neoptera</taxon>
        <taxon>Endopterygota</taxon>
        <taxon>Diptera</taxon>
        <taxon>Nematocera</taxon>
        <taxon>Chironomoidea</taxon>
        <taxon>Chironomidae</taxon>
        <taxon>Chironominae</taxon>
        <taxon>Chironomus</taxon>
    </lineage>
</organism>
<evidence type="ECO:0000256" key="1">
    <source>
        <dbReference type="SAM" id="Phobius"/>
    </source>
</evidence>
<dbReference type="Proteomes" id="UP001153620">
    <property type="component" value="Chromosome 4"/>
</dbReference>
<feature type="transmembrane region" description="Helical" evidence="1">
    <location>
        <begin position="72"/>
        <end position="93"/>
    </location>
</feature>
<feature type="transmembrane region" description="Helical" evidence="1">
    <location>
        <begin position="38"/>
        <end position="60"/>
    </location>
</feature>